<accession>A0ABY5AKA9</accession>
<evidence type="ECO:0000313" key="5">
    <source>
        <dbReference type="Proteomes" id="UP001056708"/>
    </source>
</evidence>
<dbReference type="InterPro" id="IPR023222">
    <property type="entry name" value="PsbQ-like_dom_sf"/>
</dbReference>
<name>A0ABY5AKA9_9CYAN</name>
<dbReference type="SUPFAM" id="SSF101112">
    <property type="entry name" value="Oxygen-evolving enhancer protein 3"/>
    <property type="match status" value="1"/>
</dbReference>
<keyword evidence="2" id="KW-0793">Thylakoid</keyword>
<evidence type="ECO:0000256" key="3">
    <source>
        <dbReference type="ARBA" id="ARBA00023136"/>
    </source>
</evidence>
<proteinExistence type="predicted"/>
<evidence type="ECO:0000256" key="1">
    <source>
        <dbReference type="ARBA" id="ARBA00004370"/>
    </source>
</evidence>
<dbReference type="EMBL" id="CP098611">
    <property type="protein sequence ID" value="USR89624.1"/>
    <property type="molecule type" value="Genomic_DNA"/>
</dbReference>
<reference evidence="4" key="1">
    <citation type="submission" date="2022-06" db="EMBL/GenBank/DDBJ databases">
        <title>Genome sequence of Phormidium yuhuli AB48 isolated from an industrial photobioreactor environment.</title>
        <authorList>
            <person name="Qiu Y."/>
            <person name="Noonan A.J.C."/>
            <person name="Dofher K."/>
            <person name="Koch M."/>
            <person name="Kieft B."/>
            <person name="Lin X."/>
            <person name="Ziels R.M."/>
            <person name="Hallam S.J."/>
        </authorList>
    </citation>
    <scope>NUCLEOTIDE SEQUENCE</scope>
    <source>
        <strain evidence="4">AB48</strain>
    </source>
</reference>
<protein>
    <submittedName>
        <fullName evidence="4">Photosystem II protein PsbQ</fullName>
    </submittedName>
</protein>
<keyword evidence="3" id="KW-0472">Membrane</keyword>
<sequence>MMLFLASCGNAPPAEPPTYTPDVVQRLESYAGDIQGMRDRMGELEQLIQERDWVYVDNFIHGPLGTLRQDMTLFNRNLLPQDQPPGRELAREVFRHLEAISLAAENSDYATATKNYREALTDLDAFLDLLPKSSGS</sequence>
<dbReference type="InterPro" id="IPR017487">
    <property type="entry name" value="PSII_PsbQ_cyanobac"/>
</dbReference>
<comment type="subcellular location">
    <subcellularLocation>
        <location evidence="1">Membrane</location>
    </subcellularLocation>
</comment>
<dbReference type="NCBIfam" id="TIGR03042">
    <property type="entry name" value="PS_II_psbQ_bact"/>
    <property type="match status" value="1"/>
</dbReference>
<evidence type="ECO:0000256" key="2">
    <source>
        <dbReference type="ARBA" id="ARBA00023078"/>
    </source>
</evidence>
<dbReference type="Gene3D" id="1.20.120.290">
    <property type="entry name" value="Oxygen-evolving enhancer protein 3 (PsbQ), four-helix up-down bundle"/>
    <property type="match status" value="1"/>
</dbReference>
<gene>
    <name evidence="4" type="primary">psbQ</name>
    <name evidence="4" type="ORF">NEA10_12110</name>
</gene>
<keyword evidence="5" id="KW-1185">Reference proteome</keyword>
<organism evidence="4 5">
    <name type="scientific">Phormidium yuhuli AB48</name>
    <dbReference type="NCBI Taxonomy" id="2940671"/>
    <lineage>
        <taxon>Bacteria</taxon>
        <taxon>Bacillati</taxon>
        <taxon>Cyanobacteriota</taxon>
        <taxon>Cyanophyceae</taxon>
        <taxon>Oscillatoriophycideae</taxon>
        <taxon>Oscillatoriales</taxon>
        <taxon>Oscillatoriaceae</taxon>
        <taxon>Phormidium</taxon>
        <taxon>Phormidium yuhuli</taxon>
    </lineage>
</organism>
<evidence type="ECO:0000313" key="4">
    <source>
        <dbReference type="EMBL" id="USR89624.1"/>
    </source>
</evidence>
<dbReference type="Pfam" id="PF05757">
    <property type="entry name" value="PsbQ"/>
    <property type="match status" value="1"/>
</dbReference>
<dbReference type="Proteomes" id="UP001056708">
    <property type="component" value="Chromosome"/>
</dbReference>
<dbReference type="InterPro" id="IPR008797">
    <property type="entry name" value="PSII_PsbQ"/>
</dbReference>